<dbReference type="GO" id="GO:0016746">
    <property type="term" value="F:acyltransferase activity"/>
    <property type="evidence" value="ECO:0007669"/>
    <property type="project" value="UniProtKB-KW"/>
</dbReference>
<keyword evidence="2" id="KW-0808">Transferase</keyword>
<gene>
    <name evidence="2" type="ORF">AW10_01477</name>
</gene>
<evidence type="ECO:0000256" key="1">
    <source>
        <dbReference type="SAM" id="Phobius"/>
    </source>
</evidence>
<dbReference type="EMBL" id="JEMX01000028">
    <property type="protein sequence ID" value="EXI80864.1"/>
    <property type="molecule type" value="Genomic_DNA"/>
</dbReference>
<protein>
    <submittedName>
        <fullName evidence="2">Sugar O-acyltransferase, sialic acid O-acetyltransferase NeuD family</fullName>
    </submittedName>
</protein>
<accession>A0A011QPQ9</accession>
<evidence type="ECO:0000313" key="2">
    <source>
        <dbReference type="EMBL" id="EXI80864.1"/>
    </source>
</evidence>
<dbReference type="AlphaFoldDB" id="A0A011QPQ9"/>
<dbReference type="STRING" id="1454003.AW10_01477"/>
<feature type="transmembrane region" description="Helical" evidence="1">
    <location>
        <begin position="7"/>
        <end position="30"/>
    </location>
</feature>
<dbReference type="SUPFAM" id="SSF51161">
    <property type="entry name" value="Trimeric LpxA-like enzymes"/>
    <property type="match status" value="1"/>
</dbReference>
<dbReference type="Gene3D" id="2.160.10.10">
    <property type="entry name" value="Hexapeptide repeat proteins"/>
    <property type="match status" value="1"/>
</dbReference>
<sequence length="217" mass="22962">MKTSYLDFLLCGSAISALIAGALALVMLLLPLSNALASEYHVIMDFLLALLFYGLLSALVVRLLLRLRPLEPGEYSMDSPVFTYWKLLTIVYRLGQGALLPFTPVFVKPVVEALFGARVGANVALGGTIDDPYMVTIGEGAVLGHASLVSGNMLHGGKLTCGQVRIGAGATVGVNSVILPNSELGENVTLMGGSYVVPGTKIPAGETWRGNPARKWM</sequence>
<reference evidence="2 3" key="1">
    <citation type="submission" date="2014-02" db="EMBL/GenBank/DDBJ databases">
        <title>Expanding our view of genomic diversity in Candidatus Accumulibacter clades.</title>
        <authorList>
            <person name="Skennerton C.T."/>
            <person name="Barr J.J."/>
            <person name="Slater F.R."/>
            <person name="Bond P.L."/>
            <person name="Tyson G.W."/>
        </authorList>
    </citation>
    <scope>NUCLEOTIDE SEQUENCE [LARGE SCALE GENOMIC DNA]</scope>
    <source>
        <strain evidence="3">BA-92</strain>
    </source>
</reference>
<dbReference type="Proteomes" id="UP000021816">
    <property type="component" value="Unassembled WGS sequence"/>
</dbReference>
<dbReference type="PATRIC" id="fig|1454003.3.peg.1521"/>
<proteinExistence type="predicted"/>
<feature type="transmembrane region" description="Helical" evidence="1">
    <location>
        <begin position="42"/>
        <end position="65"/>
    </location>
</feature>
<keyword evidence="1" id="KW-0472">Membrane</keyword>
<comment type="caution">
    <text evidence="2">The sequence shown here is derived from an EMBL/GenBank/DDBJ whole genome shotgun (WGS) entry which is preliminary data.</text>
</comment>
<evidence type="ECO:0000313" key="3">
    <source>
        <dbReference type="Proteomes" id="UP000021816"/>
    </source>
</evidence>
<organism evidence="2 3">
    <name type="scientific">Candidatus Accumulibacter appositus</name>
    <dbReference type="NCBI Taxonomy" id="1454003"/>
    <lineage>
        <taxon>Bacteria</taxon>
        <taxon>Pseudomonadati</taxon>
        <taxon>Pseudomonadota</taxon>
        <taxon>Betaproteobacteria</taxon>
        <taxon>Candidatus Accumulibacter</taxon>
    </lineage>
</organism>
<keyword evidence="1" id="KW-1133">Transmembrane helix</keyword>
<name>A0A011QPQ9_9PROT</name>
<dbReference type="InterPro" id="IPR011004">
    <property type="entry name" value="Trimer_LpxA-like_sf"/>
</dbReference>
<keyword evidence="2" id="KW-0012">Acyltransferase</keyword>
<keyword evidence="1" id="KW-0812">Transmembrane</keyword>